<dbReference type="SMART" id="SM00052">
    <property type="entry name" value="EAL"/>
    <property type="match status" value="1"/>
</dbReference>
<dbReference type="Proteomes" id="UP000094256">
    <property type="component" value="Chromosome"/>
</dbReference>
<proteinExistence type="predicted"/>
<dbReference type="Pfam" id="PF00563">
    <property type="entry name" value="EAL"/>
    <property type="match status" value="1"/>
</dbReference>
<keyword evidence="3" id="KW-1185">Reference proteome</keyword>
<protein>
    <recommendedName>
        <fullName evidence="1">EAL domain-containing protein</fullName>
    </recommendedName>
</protein>
<dbReference type="InterPro" id="IPR001633">
    <property type="entry name" value="EAL_dom"/>
</dbReference>
<evidence type="ECO:0000313" key="2">
    <source>
        <dbReference type="EMBL" id="AOH86203.1"/>
    </source>
</evidence>
<accession>A0A1B3ZFL8</accession>
<reference evidence="2 3" key="1">
    <citation type="submission" date="2016-01" db="EMBL/GenBank/DDBJ databases">
        <title>Complete genome and mega plasmid sequence of Sphingomonas panacis DCY99 elicits systemic resistance in rice to Xanthomonas oryzae.</title>
        <authorList>
            <person name="Kim Y.J."/>
            <person name="Yang D.C."/>
            <person name="Sing P."/>
        </authorList>
    </citation>
    <scope>NUCLEOTIDE SEQUENCE [LARGE SCALE GENOMIC DNA]</scope>
    <source>
        <strain evidence="2 3">DCY99</strain>
    </source>
</reference>
<dbReference type="CDD" id="cd01948">
    <property type="entry name" value="EAL"/>
    <property type="match status" value="1"/>
</dbReference>
<dbReference type="PANTHER" id="PTHR33121">
    <property type="entry name" value="CYCLIC DI-GMP PHOSPHODIESTERASE PDEF"/>
    <property type="match status" value="1"/>
</dbReference>
<evidence type="ECO:0000313" key="3">
    <source>
        <dbReference type="Proteomes" id="UP000094256"/>
    </source>
</evidence>
<dbReference type="AlphaFoldDB" id="A0A1B3ZFL8"/>
<organism evidence="2 3">
    <name type="scientific">Sphingomonas panacis</name>
    <dbReference type="NCBI Taxonomy" id="1560345"/>
    <lineage>
        <taxon>Bacteria</taxon>
        <taxon>Pseudomonadati</taxon>
        <taxon>Pseudomonadota</taxon>
        <taxon>Alphaproteobacteria</taxon>
        <taxon>Sphingomonadales</taxon>
        <taxon>Sphingomonadaceae</taxon>
        <taxon>Sphingomonas</taxon>
    </lineage>
</organism>
<dbReference type="KEGG" id="span:AWL63_21830"/>
<dbReference type="PANTHER" id="PTHR33121:SF79">
    <property type="entry name" value="CYCLIC DI-GMP PHOSPHODIESTERASE PDED-RELATED"/>
    <property type="match status" value="1"/>
</dbReference>
<dbReference type="STRING" id="1560345.AWL63_21830"/>
<dbReference type="InterPro" id="IPR035919">
    <property type="entry name" value="EAL_sf"/>
</dbReference>
<dbReference type="SUPFAM" id="SSF141868">
    <property type="entry name" value="EAL domain-like"/>
    <property type="match status" value="1"/>
</dbReference>
<dbReference type="EMBL" id="CP014168">
    <property type="protein sequence ID" value="AOH86203.1"/>
    <property type="molecule type" value="Genomic_DNA"/>
</dbReference>
<dbReference type="RefSeq" id="WP_169833205.1">
    <property type="nucleotide sequence ID" value="NZ_CP014168.1"/>
</dbReference>
<dbReference type="Gene3D" id="3.20.20.450">
    <property type="entry name" value="EAL domain"/>
    <property type="match status" value="1"/>
</dbReference>
<name>A0A1B3ZFL8_9SPHN</name>
<dbReference type="InterPro" id="IPR050706">
    <property type="entry name" value="Cyclic-di-GMP_PDE-like"/>
</dbReference>
<gene>
    <name evidence="2" type="ORF">AWL63_21830</name>
</gene>
<dbReference type="GO" id="GO:0071111">
    <property type="term" value="F:cyclic-guanylate-specific phosphodiesterase activity"/>
    <property type="evidence" value="ECO:0007669"/>
    <property type="project" value="InterPro"/>
</dbReference>
<dbReference type="PROSITE" id="PS50883">
    <property type="entry name" value="EAL"/>
    <property type="match status" value="1"/>
</dbReference>
<sequence length="376" mass="40988">MREAAQRHRAPRLFLGIANLRSIGAAFGDHAAIAVRREIGQRFDSLGAGARPGHGESASVNDRLWEVDGDDGSHRHLQAFTRFMAAPVVFEGFRIHASLAERGAEAPGLAISMGSGGRDRAGWGSRYHGDMALAADLFENIFEKEPLLARQAIHDAGADGQVLYHECLLRRRGDDGTVQSSADGIQAMERLGLIRALDRIMVLRVLRELQNAPDVRLGVNISAQSATCDFWWSDIVARLSMTPGLAERLVIEITETSAPVAISEMVRFADRMRGFGCRIALDDFGVGHASIDQLLAIRPDIAKIDALFLRRAQSSPRDRRVLHHLVGLAASVSDIVIIEGVESEADSALAREAGSHWQQGYLFGRPTVPPIDASRQ</sequence>
<feature type="domain" description="EAL" evidence="1">
    <location>
        <begin position="130"/>
        <end position="376"/>
    </location>
</feature>
<evidence type="ECO:0000259" key="1">
    <source>
        <dbReference type="PROSITE" id="PS50883"/>
    </source>
</evidence>